<dbReference type="SUPFAM" id="SSF52317">
    <property type="entry name" value="Class I glutamine amidotransferase-like"/>
    <property type="match status" value="1"/>
</dbReference>
<dbReference type="InterPro" id="IPR029062">
    <property type="entry name" value="Class_I_gatase-like"/>
</dbReference>
<dbReference type="PROSITE" id="PS51273">
    <property type="entry name" value="GATASE_TYPE_1"/>
    <property type="match status" value="1"/>
</dbReference>
<name>A0A7M2WZS9_9BACT</name>
<dbReference type="InterPro" id="IPR036568">
    <property type="entry name" value="GGCT-like_sf"/>
</dbReference>
<dbReference type="SUPFAM" id="SSF110857">
    <property type="entry name" value="Gamma-glutamyl cyclotransferase-like"/>
    <property type="match status" value="1"/>
</dbReference>
<keyword evidence="3" id="KW-0378">Hydrolase</keyword>
<dbReference type="InterPro" id="IPR013024">
    <property type="entry name" value="GGCT-like"/>
</dbReference>
<feature type="domain" description="Gamma-glutamylcyclotransferase AIG2-like" evidence="2">
    <location>
        <begin position="4"/>
        <end position="126"/>
    </location>
</feature>
<dbReference type="Gene3D" id="3.10.490.10">
    <property type="entry name" value="Gamma-glutamyl cyclotransferase-like"/>
    <property type="match status" value="1"/>
</dbReference>
<dbReference type="PANTHER" id="PTHR43235:SF1">
    <property type="entry name" value="GLUTAMINE AMIDOTRANSFERASE PB2B2.05-RELATED"/>
    <property type="match status" value="1"/>
</dbReference>
<dbReference type="InterPro" id="IPR009288">
    <property type="entry name" value="AIG2-like_dom"/>
</dbReference>
<dbReference type="Proteomes" id="UP000593765">
    <property type="component" value="Chromosome"/>
</dbReference>
<dbReference type="EMBL" id="CP063458">
    <property type="protein sequence ID" value="QOV90996.1"/>
    <property type="molecule type" value="Genomic_DNA"/>
</dbReference>
<feature type="region of interest" description="Disordered" evidence="1">
    <location>
        <begin position="131"/>
        <end position="151"/>
    </location>
</feature>
<dbReference type="InterPro" id="IPR011697">
    <property type="entry name" value="Peptidase_C26"/>
</dbReference>
<reference evidence="3 4" key="1">
    <citation type="submission" date="2020-10" db="EMBL/GenBank/DDBJ databases">
        <title>Wide distribution of Phycisphaera-like planctomycetes from WD2101 soil group in peatlands and genome analysis of the first cultivated representative.</title>
        <authorList>
            <person name="Dedysh S.N."/>
            <person name="Beletsky A.V."/>
            <person name="Ivanova A."/>
            <person name="Kulichevskaya I.S."/>
            <person name="Suzina N.E."/>
            <person name="Philippov D.A."/>
            <person name="Rakitin A.L."/>
            <person name="Mardanov A.V."/>
            <person name="Ravin N.V."/>
        </authorList>
    </citation>
    <scope>NUCLEOTIDE SEQUENCE [LARGE SCALE GENOMIC DNA]</scope>
    <source>
        <strain evidence="3 4">M1803</strain>
    </source>
</reference>
<dbReference type="GO" id="GO:0006598">
    <property type="term" value="P:polyamine catabolic process"/>
    <property type="evidence" value="ECO:0007669"/>
    <property type="project" value="TreeGrafter"/>
</dbReference>
<dbReference type="Pfam" id="PF07722">
    <property type="entry name" value="Peptidase_C26"/>
    <property type="match status" value="1"/>
</dbReference>
<evidence type="ECO:0000259" key="2">
    <source>
        <dbReference type="Pfam" id="PF06094"/>
    </source>
</evidence>
<dbReference type="KEGG" id="hbs:IPV69_06455"/>
<protein>
    <submittedName>
        <fullName evidence="3">Gamma-glutamyl-gamma-aminobutyrate hydrolase family protein</fullName>
    </submittedName>
</protein>
<organism evidence="3 4">
    <name type="scientific">Humisphaera borealis</name>
    <dbReference type="NCBI Taxonomy" id="2807512"/>
    <lineage>
        <taxon>Bacteria</taxon>
        <taxon>Pseudomonadati</taxon>
        <taxon>Planctomycetota</taxon>
        <taxon>Phycisphaerae</taxon>
        <taxon>Tepidisphaerales</taxon>
        <taxon>Tepidisphaeraceae</taxon>
        <taxon>Humisphaera</taxon>
    </lineage>
</organism>
<dbReference type="PANTHER" id="PTHR43235">
    <property type="entry name" value="GLUTAMINE AMIDOTRANSFERASE PB2B2.05-RELATED"/>
    <property type="match status" value="1"/>
</dbReference>
<dbReference type="Gene3D" id="3.40.50.880">
    <property type="match status" value="1"/>
</dbReference>
<dbReference type="AlphaFoldDB" id="A0A7M2WZS9"/>
<dbReference type="Pfam" id="PF06094">
    <property type="entry name" value="GGACT"/>
    <property type="match status" value="1"/>
</dbReference>
<dbReference type="CDD" id="cd01745">
    <property type="entry name" value="GATase1_2"/>
    <property type="match status" value="1"/>
</dbReference>
<gene>
    <name evidence="3" type="ORF">IPV69_06455</name>
</gene>
<dbReference type="InterPro" id="IPR044668">
    <property type="entry name" value="PuuD-like"/>
</dbReference>
<keyword evidence="4" id="KW-1185">Reference proteome</keyword>
<dbReference type="GO" id="GO:0005829">
    <property type="term" value="C:cytosol"/>
    <property type="evidence" value="ECO:0007669"/>
    <property type="project" value="TreeGrafter"/>
</dbReference>
<dbReference type="GO" id="GO:0033969">
    <property type="term" value="F:gamma-glutamyl-gamma-aminobutyrate hydrolase activity"/>
    <property type="evidence" value="ECO:0007669"/>
    <property type="project" value="TreeGrafter"/>
</dbReference>
<accession>A0A7M2WZS9</accession>
<evidence type="ECO:0000313" key="4">
    <source>
        <dbReference type="Proteomes" id="UP000593765"/>
    </source>
</evidence>
<evidence type="ECO:0000313" key="3">
    <source>
        <dbReference type="EMBL" id="QOV90996.1"/>
    </source>
</evidence>
<evidence type="ECO:0000256" key="1">
    <source>
        <dbReference type="SAM" id="MobiDB-lite"/>
    </source>
</evidence>
<dbReference type="CDD" id="cd06661">
    <property type="entry name" value="GGCT_like"/>
    <property type="match status" value="1"/>
</dbReference>
<sequence>MSFLFVYGTLIPGHAPSCVADLVARFRVVAPAVVRGTLYDLDNYPGLVLTGDRDVRGFLCEVPNDALFWRRLDTYEGFDPSSPAASLFCRVSAVATCADGTRAECQTYVYNHPVSPMRTIDGGDWLNHQSRRAARSSGRASDTGDSEHPMKRPVIGITIDSRDDKPSRYEIPSDYARSVERAGGLPVMLPFRAELSLIPELLDILDGIVLIGGNDLDPALYGETWHPKTERLDAQRQTFELALIAEVERRKLPALGICLGSQVMNVHRGGSLHQFLPDFPREGAIEHRSLGNDSYRHPVQIEPGTMLEEIVGTGSIIANSRHKQGVNRLGRGLRVNATAPDGVIEGFEDPSLPFFVAIQWHPENLTATDPAHLRIFERLVSVARSRVAT</sequence>
<proteinExistence type="predicted"/>